<comment type="caution">
    <text evidence="2">The sequence shown here is derived from an EMBL/GenBank/DDBJ whole genome shotgun (WGS) entry which is preliminary data.</text>
</comment>
<feature type="region of interest" description="Disordered" evidence="1">
    <location>
        <begin position="262"/>
        <end position="306"/>
    </location>
</feature>
<sequence>MSTAGSFYYLRPGTFDVLGYSYGKLEGVASRRGKVKINLVLSGRWANEKIQVSEVTLADITEREVSKAEALQGPGTFVGGAICTTRVPLGGVRVWAYGLVTGYQWSTHRQEGTVDVNFGDSTETVPYQADNLQDVSVEIYALRPCASCGTSAVMPRELKQIHEKVYKKFNGADQIAVRNVDELVVDARVKPVNEAAILPIFDITNSKLCHVSVKHILDHVFYKDGNRPPPAGLVLNDSIFTAVDSVTDVVNTPTQLELNESVNDGLSDSEDDEVQQVPNPITTRRNETTDEPPRKRRRTGDSPHAVEAADRLHELRLRCQADQALQAYIDQLISLRRVGTAVERSSLISLTPRPVSEDNSQFRPSGIQSRIHQTLVHGNFSYMTPQQFIEHVQIHWNRYGLFPHPAVLRGLFSWDFGTRGLSIMHFVRVTEREKRDSVRRYDMSILSRKNSLPAPSSVSEFSMPVVQDLFTHVLKFLVELRVREMPNTRRALTELVEWTDERVELFRVHIADGAITLVAEIKTQFSTSHEAFLRVNQMILRQDVEAALAEANTAVTRRRTGEQPSATSTTGSYSKRPARGPVPLEVLKALPKQGGKAVCMRYLSREGCRGWNGKCRVDGRVHFKPAVLEDVVKQYIEKKYGGLAADLE</sequence>
<evidence type="ECO:0000313" key="3">
    <source>
        <dbReference type="Proteomes" id="UP000018958"/>
    </source>
</evidence>
<accession>W2WW37</accession>
<dbReference type="EMBL" id="ANIX01002045">
    <property type="protein sequence ID" value="ETP14711.1"/>
    <property type="molecule type" value="Genomic_DNA"/>
</dbReference>
<dbReference type="OrthoDB" id="128873at2759"/>
<feature type="region of interest" description="Disordered" evidence="1">
    <location>
        <begin position="554"/>
        <end position="579"/>
    </location>
</feature>
<dbReference type="Proteomes" id="UP000018958">
    <property type="component" value="Unassembled WGS sequence"/>
</dbReference>
<protein>
    <submittedName>
        <fullName evidence="2">Uncharacterized protein</fullName>
    </submittedName>
</protein>
<evidence type="ECO:0000313" key="2">
    <source>
        <dbReference type="EMBL" id="ETP14711.1"/>
    </source>
</evidence>
<organism evidence="2 3">
    <name type="scientific">Phytophthora nicotianae CJ01A1</name>
    <dbReference type="NCBI Taxonomy" id="1317063"/>
    <lineage>
        <taxon>Eukaryota</taxon>
        <taxon>Sar</taxon>
        <taxon>Stramenopiles</taxon>
        <taxon>Oomycota</taxon>
        <taxon>Peronosporomycetes</taxon>
        <taxon>Peronosporales</taxon>
        <taxon>Peronosporaceae</taxon>
        <taxon>Phytophthora</taxon>
    </lineage>
</organism>
<evidence type="ECO:0000256" key="1">
    <source>
        <dbReference type="SAM" id="MobiDB-lite"/>
    </source>
</evidence>
<name>W2WW37_PHYNI</name>
<feature type="compositionally biased region" description="Polar residues" evidence="1">
    <location>
        <begin position="562"/>
        <end position="573"/>
    </location>
</feature>
<proteinExistence type="predicted"/>
<reference evidence="2 3" key="1">
    <citation type="submission" date="2013-11" db="EMBL/GenBank/DDBJ databases">
        <title>The Genome Sequence of Phytophthora parasitica CJ01A1.</title>
        <authorList>
            <consortium name="The Broad Institute Genomics Platform"/>
            <person name="Russ C."/>
            <person name="Tyler B."/>
            <person name="Panabieres F."/>
            <person name="Shan W."/>
            <person name="Tripathy S."/>
            <person name="Grunwald N."/>
            <person name="Machado M."/>
            <person name="Johnson C.S."/>
            <person name="Walker B."/>
            <person name="Young S.K."/>
            <person name="Zeng Q."/>
            <person name="Gargeya S."/>
            <person name="Fitzgerald M."/>
            <person name="Haas B."/>
            <person name="Abouelleil A."/>
            <person name="Allen A.W."/>
            <person name="Alvarado L."/>
            <person name="Arachchi H.M."/>
            <person name="Berlin A.M."/>
            <person name="Chapman S.B."/>
            <person name="Gainer-Dewar J."/>
            <person name="Goldberg J."/>
            <person name="Griggs A."/>
            <person name="Gujja S."/>
            <person name="Hansen M."/>
            <person name="Howarth C."/>
            <person name="Imamovic A."/>
            <person name="Ireland A."/>
            <person name="Larimer J."/>
            <person name="McCowan C."/>
            <person name="Murphy C."/>
            <person name="Pearson M."/>
            <person name="Poon T.W."/>
            <person name="Priest M."/>
            <person name="Roberts A."/>
            <person name="Saif S."/>
            <person name="Shea T."/>
            <person name="Sisk P."/>
            <person name="Sykes S."/>
            <person name="Wortman J."/>
            <person name="Nusbaum C."/>
            <person name="Birren B."/>
        </authorList>
    </citation>
    <scope>NUCLEOTIDE SEQUENCE [LARGE SCALE GENOMIC DNA]</scope>
    <source>
        <strain evidence="2 3">CJ01A1</strain>
    </source>
</reference>
<feature type="compositionally biased region" description="Basic and acidic residues" evidence="1">
    <location>
        <begin position="284"/>
        <end position="293"/>
    </location>
</feature>
<gene>
    <name evidence="2" type="ORF">F441_10369</name>
</gene>
<dbReference type="AlphaFoldDB" id="W2WW37"/>